<dbReference type="InterPro" id="IPR039247">
    <property type="entry name" value="KhpB"/>
</dbReference>
<name>A0A3E0W5K9_9MICO</name>
<dbReference type="PROSITE" id="PS51061">
    <property type="entry name" value="R3H"/>
    <property type="match status" value="1"/>
</dbReference>
<gene>
    <name evidence="3" type="ORF">B7R22_00350</name>
</gene>
<dbReference type="Pfam" id="PF01424">
    <property type="entry name" value="R3H"/>
    <property type="match status" value="1"/>
</dbReference>
<evidence type="ECO:0000259" key="2">
    <source>
        <dbReference type="PROSITE" id="PS51061"/>
    </source>
</evidence>
<proteinExistence type="predicted"/>
<dbReference type="InterPro" id="IPR036867">
    <property type="entry name" value="R3H_dom_sf"/>
</dbReference>
<evidence type="ECO:0000313" key="3">
    <source>
        <dbReference type="EMBL" id="RFA17526.1"/>
    </source>
</evidence>
<dbReference type="Proteomes" id="UP000256541">
    <property type="component" value="Unassembled WGS sequence"/>
</dbReference>
<dbReference type="SMART" id="SM00393">
    <property type="entry name" value="R3H"/>
    <property type="match status" value="1"/>
</dbReference>
<feature type="region of interest" description="Disordered" evidence="1">
    <location>
        <begin position="1"/>
        <end position="37"/>
    </location>
</feature>
<organism evidence="3 4">
    <name type="scientific">Subtercola boreus</name>
    <dbReference type="NCBI Taxonomy" id="120213"/>
    <lineage>
        <taxon>Bacteria</taxon>
        <taxon>Bacillati</taxon>
        <taxon>Actinomycetota</taxon>
        <taxon>Actinomycetes</taxon>
        <taxon>Micrococcales</taxon>
        <taxon>Microbacteriaceae</taxon>
        <taxon>Subtercola</taxon>
    </lineage>
</organism>
<dbReference type="SUPFAM" id="SSF82708">
    <property type="entry name" value="R3H domain"/>
    <property type="match status" value="1"/>
</dbReference>
<dbReference type="EMBL" id="NBXB01000001">
    <property type="protein sequence ID" value="RFA17526.1"/>
    <property type="molecule type" value="Genomic_DNA"/>
</dbReference>
<dbReference type="InterPro" id="IPR034079">
    <property type="entry name" value="R3H_KhpB"/>
</dbReference>
<protein>
    <submittedName>
        <fullName evidence="3">DNA-binding protein</fullName>
    </submittedName>
</protein>
<dbReference type="PANTHER" id="PTHR35800:SF1">
    <property type="entry name" value="RNA-BINDING PROTEIN KHPB"/>
    <property type="match status" value="1"/>
</dbReference>
<evidence type="ECO:0000256" key="1">
    <source>
        <dbReference type="SAM" id="MobiDB-lite"/>
    </source>
</evidence>
<accession>A0A3E0W5K9</accession>
<sequence length="188" mass="20004">MEVESGSAAVLNDSLDAGIPSEQVDVPDAPVQDPGSHALEDEGDIAADYIEELLDICDLDGDIDIDARGGRAYVSVNSSEDSNLRLLSQPDTVQALQELTRLAVQTKTGGFSRLILDVGGSRQIREAELASLVTAAVDRIEIGGEASVALEPMSSYERKVVHDIVAERGFVSNSEGEGRDRHTVITKA</sequence>
<feature type="domain" description="R3H" evidence="2">
    <location>
        <begin position="123"/>
        <end position="188"/>
    </location>
</feature>
<dbReference type="InterPro" id="IPR015946">
    <property type="entry name" value="KH_dom-like_a/b"/>
</dbReference>
<dbReference type="GO" id="GO:0003677">
    <property type="term" value="F:DNA binding"/>
    <property type="evidence" value="ECO:0007669"/>
    <property type="project" value="UniProtKB-KW"/>
</dbReference>
<dbReference type="Gene3D" id="3.30.1370.50">
    <property type="entry name" value="R3H-like domain"/>
    <property type="match status" value="1"/>
</dbReference>
<dbReference type="AlphaFoldDB" id="A0A3E0W5K9"/>
<dbReference type="GO" id="GO:0003723">
    <property type="term" value="F:RNA binding"/>
    <property type="evidence" value="ECO:0007669"/>
    <property type="project" value="InterPro"/>
</dbReference>
<reference evidence="3 4" key="1">
    <citation type="submission" date="2017-04" db="EMBL/GenBank/DDBJ databases">
        <title>Comparative genome analysis of Subtercola boreus.</title>
        <authorList>
            <person name="Cho Y.-J."/>
            <person name="Cho A."/>
            <person name="Kim O.-S."/>
            <person name="Lee J.-I."/>
        </authorList>
    </citation>
    <scope>NUCLEOTIDE SEQUENCE [LARGE SCALE GENOMIC DNA]</scope>
    <source>
        <strain evidence="3 4">P27479</strain>
    </source>
</reference>
<dbReference type="InterPro" id="IPR001374">
    <property type="entry name" value="R3H_dom"/>
</dbReference>
<dbReference type="PANTHER" id="PTHR35800">
    <property type="entry name" value="PROTEIN JAG"/>
    <property type="match status" value="1"/>
</dbReference>
<dbReference type="CDD" id="cd02644">
    <property type="entry name" value="R3H_jag"/>
    <property type="match status" value="1"/>
</dbReference>
<keyword evidence="3" id="KW-0238">DNA-binding</keyword>
<comment type="caution">
    <text evidence="3">The sequence shown here is derived from an EMBL/GenBank/DDBJ whole genome shotgun (WGS) entry which is preliminary data.</text>
</comment>
<evidence type="ECO:0000313" key="4">
    <source>
        <dbReference type="Proteomes" id="UP000256541"/>
    </source>
</evidence>
<dbReference type="Gene3D" id="3.30.300.20">
    <property type="match status" value="1"/>
</dbReference>